<keyword evidence="7" id="KW-1185">Reference proteome</keyword>
<evidence type="ECO:0000256" key="2">
    <source>
        <dbReference type="ARBA" id="ARBA00022737"/>
    </source>
</evidence>
<dbReference type="InterPro" id="IPR004146">
    <property type="entry name" value="DC1"/>
</dbReference>
<dbReference type="PANTHER" id="PTHR47841">
    <property type="entry name" value="DIACYLGLYCEROL KINASE THETA-LIKE-RELATED"/>
    <property type="match status" value="1"/>
</dbReference>
<dbReference type="PROSITE" id="PS50081">
    <property type="entry name" value="ZF_DAG_PE_2"/>
    <property type="match status" value="1"/>
</dbReference>
<dbReference type="AlphaFoldDB" id="A0AAV5FFJ8"/>
<dbReference type="EMBL" id="BQKI01000084">
    <property type="protein sequence ID" value="GJN33046.1"/>
    <property type="molecule type" value="Genomic_DNA"/>
</dbReference>
<reference evidence="6" key="1">
    <citation type="journal article" date="2018" name="DNA Res.">
        <title>Multiple hybrid de novo genome assembly of finger millet, an orphan allotetraploid crop.</title>
        <authorList>
            <person name="Hatakeyama M."/>
            <person name="Aluri S."/>
            <person name="Balachadran M.T."/>
            <person name="Sivarajan S.R."/>
            <person name="Patrignani A."/>
            <person name="Gruter S."/>
            <person name="Poveda L."/>
            <person name="Shimizu-Inatsugi R."/>
            <person name="Baeten J."/>
            <person name="Francoijs K.J."/>
            <person name="Nataraja K.N."/>
            <person name="Reddy Y.A.N."/>
            <person name="Phadnis S."/>
            <person name="Ravikumar R.L."/>
            <person name="Schlapbach R."/>
            <person name="Sreeman S.M."/>
            <person name="Shimizu K.K."/>
        </authorList>
    </citation>
    <scope>NUCLEOTIDE SEQUENCE</scope>
</reference>
<accession>A0AAV5FFJ8</accession>
<feature type="compositionally biased region" description="Polar residues" evidence="4">
    <location>
        <begin position="177"/>
        <end position="203"/>
    </location>
</feature>
<evidence type="ECO:0000256" key="1">
    <source>
        <dbReference type="ARBA" id="ARBA00022723"/>
    </source>
</evidence>
<proteinExistence type="predicted"/>
<sequence length="386" mass="42632">MLLKTSYNNMSTHTCDICRSRLAGRVSYHCNACDFNIHEACANCFKQTIDFFAHPRHALTLSRMPDSCVGLVCSLCQEQCHIGSFMYRCIECEFNAHPLCTLLPHKIHSPLHQDHDLHMGPKSARKYCSACHESLPLWNYCCDFCQFTLHIACVSGTASSDEGQQRQIQGGARDTKGSYSSVQTSAQPNRRSSTCWDAHSPTPTQCSQQLISMSIGRNNAPTPWQRTREEGEENVGGCEKWKGKTKEQEGDGVDEEESLTTCSNLDPDNKDNNNDMANSNRSRGKMVAKFLLKTTVRFAIDAATCGLASPVLDILEAAEEPLQTAFDLCTGTKVNKNCIEKNDNNNQNQGTTVIKLIVKKTARVAINVATGGLAAPVLDILENIVF</sequence>
<keyword evidence="1" id="KW-0479">Metal-binding</keyword>
<evidence type="ECO:0000256" key="3">
    <source>
        <dbReference type="ARBA" id="ARBA00022833"/>
    </source>
</evidence>
<protein>
    <recommendedName>
        <fullName evidence="5">Phorbol-ester/DAG-type domain-containing protein</fullName>
    </recommendedName>
</protein>
<reference evidence="6" key="2">
    <citation type="submission" date="2021-12" db="EMBL/GenBank/DDBJ databases">
        <title>Resequencing data analysis of finger millet.</title>
        <authorList>
            <person name="Hatakeyama M."/>
            <person name="Aluri S."/>
            <person name="Balachadran M.T."/>
            <person name="Sivarajan S.R."/>
            <person name="Poveda L."/>
            <person name="Shimizu-Inatsugi R."/>
            <person name="Schlapbach R."/>
            <person name="Sreeman S.M."/>
            <person name="Shimizu K.K."/>
        </authorList>
    </citation>
    <scope>NUCLEOTIDE SEQUENCE</scope>
</reference>
<comment type="caution">
    <text evidence="6">The sequence shown here is derived from an EMBL/GenBank/DDBJ whole genome shotgun (WGS) entry which is preliminary data.</text>
</comment>
<dbReference type="Gene3D" id="3.30.60.20">
    <property type="match status" value="1"/>
</dbReference>
<dbReference type="Proteomes" id="UP001054889">
    <property type="component" value="Unassembled WGS sequence"/>
</dbReference>
<dbReference type="InterPro" id="IPR046349">
    <property type="entry name" value="C1-like_sf"/>
</dbReference>
<evidence type="ECO:0000313" key="6">
    <source>
        <dbReference type="EMBL" id="GJN33046.1"/>
    </source>
</evidence>
<keyword evidence="3" id="KW-0862">Zinc</keyword>
<evidence type="ECO:0000256" key="4">
    <source>
        <dbReference type="SAM" id="MobiDB-lite"/>
    </source>
</evidence>
<dbReference type="GO" id="GO:0046872">
    <property type="term" value="F:metal ion binding"/>
    <property type="evidence" value="ECO:0007669"/>
    <property type="project" value="UniProtKB-KW"/>
</dbReference>
<feature type="region of interest" description="Disordered" evidence="4">
    <location>
        <begin position="164"/>
        <end position="203"/>
    </location>
</feature>
<organism evidence="6 7">
    <name type="scientific">Eleusine coracana subsp. coracana</name>
    <dbReference type="NCBI Taxonomy" id="191504"/>
    <lineage>
        <taxon>Eukaryota</taxon>
        <taxon>Viridiplantae</taxon>
        <taxon>Streptophyta</taxon>
        <taxon>Embryophyta</taxon>
        <taxon>Tracheophyta</taxon>
        <taxon>Spermatophyta</taxon>
        <taxon>Magnoliopsida</taxon>
        <taxon>Liliopsida</taxon>
        <taxon>Poales</taxon>
        <taxon>Poaceae</taxon>
        <taxon>PACMAD clade</taxon>
        <taxon>Chloridoideae</taxon>
        <taxon>Cynodonteae</taxon>
        <taxon>Eleusininae</taxon>
        <taxon>Eleusine</taxon>
    </lineage>
</organism>
<feature type="region of interest" description="Disordered" evidence="4">
    <location>
        <begin position="217"/>
        <end position="281"/>
    </location>
</feature>
<dbReference type="PANTHER" id="PTHR47841:SF2">
    <property type="entry name" value="OS07G0609800 PROTEIN"/>
    <property type="match status" value="1"/>
</dbReference>
<dbReference type="InterPro" id="IPR002219">
    <property type="entry name" value="PKC_DAG/PE"/>
</dbReference>
<gene>
    <name evidence="6" type="primary">gb21603</name>
    <name evidence="6" type="ORF">PR202_gb21603</name>
</gene>
<dbReference type="Pfam" id="PF03107">
    <property type="entry name" value="C1_2"/>
    <property type="match status" value="2"/>
</dbReference>
<evidence type="ECO:0000313" key="7">
    <source>
        <dbReference type="Proteomes" id="UP001054889"/>
    </source>
</evidence>
<evidence type="ECO:0000259" key="5">
    <source>
        <dbReference type="PROSITE" id="PS50081"/>
    </source>
</evidence>
<keyword evidence="2" id="KW-0677">Repeat</keyword>
<name>A0AAV5FFJ8_ELECO</name>
<dbReference type="SUPFAM" id="SSF57889">
    <property type="entry name" value="Cysteine-rich domain"/>
    <property type="match status" value="2"/>
</dbReference>
<feature type="compositionally biased region" description="Basic and acidic residues" evidence="4">
    <location>
        <begin position="239"/>
        <end position="249"/>
    </location>
</feature>
<feature type="domain" description="Phorbol-ester/DAG-type" evidence="5">
    <location>
        <begin position="1"/>
        <end position="49"/>
    </location>
</feature>